<protein>
    <submittedName>
        <fullName evidence="2">Uncharacterized protein</fullName>
    </submittedName>
</protein>
<dbReference type="WBParaSite" id="PSAMB.scaffold678size43961.g7844.t1">
    <property type="protein sequence ID" value="PSAMB.scaffold678size43961.g7844.t1"/>
    <property type="gene ID" value="PSAMB.scaffold678size43961.g7844"/>
</dbReference>
<proteinExistence type="predicted"/>
<dbReference type="Proteomes" id="UP000887566">
    <property type="component" value="Unplaced"/>
</dbReference>
<dbReference type="AlphaFoldDB" id="A0A914X838"/>
<sequence>MGSTRPLRAVSGSARCRCTLSVCIAPSTERTARFAGLSRRVAASRYEASTLQESAFPQLSTELERATN</sequence>
<name>A0A914X838_9BILA</name>
<evidence type="ECO:0000313" key="1">
    <source>
        <dbReference type="Proteomes" id="UP000887566"/>
    </source>
</evidence>
<organism evidence="1 2">
    <name type="scientific">Plectus sambesii</name>
    <dbReference type="NCBI Taxonomy" id="2011161"/>
    <lineage>
        <taxon>Eukaryota</taxon>
        <taxon>Metazoa</taxon>
        <taxon>Ecdysozoa</taxon>
        <taxon>Nematoda</taxon>
        <taxon>Chromadorea</taxon>
        <taxon>Plectida</taxon>
        <taxon>Plectina</taxon>
        <taxon>Plectoidea</taxon>
        <taxon>Plectidae</taxon>
        <taxon>Plectus</taxon>
    </lineage>
</organism>
<reference evidence="2" key="1">
    <citation type="submission" date="2022-11" db="UniProtKB">
        <authorList>
            <consortium name="WormBaseParasite"/>
        </authorList>
    </citation>
    <scope>IDENTIFICATION</scope>
</reference>
<evidence type="ECO:0000313" key="2">
    <source>
        <dbReference type="WBParaSite" id="PSAMB.scaffold678size43961.g7844.t1"/>
    </source>
</evidence>
<accession>A0A914X838</accession>
<keyword evidence="1" id="KW-1185">Reference proteome</keyword>